<dbReference type="PANTHER" id="PTHR24093">
    <property type="entry name" value="CATION TRANSPORTING ATPASE"/>
    <property type="match status" value="1"/>
</dbReference>
<evidence type="ECO:0000256" key="1">
    <source>
        <dbReference type="ARBA" id="ARBA00022723"/>
    </source>
</evidence>
<evidence type="ECO:0000259" key="4">
    <source>
        <dbReference type="Pfam" id="PF00689"/>
    </source>
</evidence>
<keyword evidence="3" id="KW-0812">Transmembrane</keyword>
<gene>
    <name evidence="5" type="ORF">BBJK_01365</name>
</gene>
<keyword evidence="2" id="KW-0460">Magnesium</keyword>
<dbReference type="AlphaFoldDB" id="A0A286TDA1"/>
<proteinExistence type="predicted"/>
<sequence>MIFDNIRKFLRYLLSSNVGEVFTVFGGVMLAGVLGITQPGTTGVAVPLLATQLLWINLLTDAAPALAMGVDPQTDDVMARSPRKLTDRVIDRDMWIDIAFIGIIMAAVTLIGMDMHLEGGLFTDRSIGGTHEFQMIEARTMGFTILVFAQLFNAIASRSARQSAFVGLFSNKWLWGAIGLSVVLQLVVIYVPFLNSAFGTTPLGPWAWVECICLAAVVLIASEIYKAIMRAIDRKRGIMA</sequence>
<dbReference type="GO" id="GO:0005388">
    <property type="term" value="F:P-type calcium transporter activity"/>
    <property type="evidence" value="ECO:0007669"/>
    <property type="project" value="TreeGrafter"/>
</dbReference>
<feature type="domain" description="Cation-transporting P-type ATPase C-terminal" evidence="4">
    <location>
        <begin position="46"/>
        <end position="228"/>
    </location>
</feature>
<dbReference type="GO" id="GO:0005886">
    <property type="term" value="C:plasma membrane"/>
    <property type="evidence" value="ECO:0007669"/>
    <property type="project" value="TreeGrafter"/>
</dbReference>
<keyword evidence="1" id="KW-0479">Metal-binding</keyword>
<accession>A0A286TDA1</accession>
<evidence type="ECO:0000313" key="6">
    <source>
        <dbReference type="Proteomes" id="UP000262177"/>
    </source>
</evidence>
<evidence type="ECO:0000313" key="5">
    <source>
        <dbReference type="EMBL" id="BBA47950.1"/>
    </source>
</evidence>
<evidence type="ECO:0000256" key="3">
    <source>
        <dbReference type="SAM" id="Phobius"/>
    </source>
</evidence>
<dbReference type="PANTHER" id="PTHR24093:SF506">
    <property type="entry name" value="CATION-TRANSPORTING ATPASE PMA1"/>
    <property type="match status" value="1"/>
</dbReference>
<dbReference type="InterPro" id="IPR023298">
    <property type="entry name" value="ATPase_P-typ_TM_dom_sf"/>
</dbReference>
<dbReference type="InterPro" id="IPR006068">
    <property type="entry name" value="ATPase_P-typ_cation-transptr_C"/>
</dbReference>
<dbReference type="Pfam" id="PF00689">
    <property type="entry name" value="Cation_ATPase_C"/>
    <property type="match status" value="1"/>
</dbReference>
<dbReference type="GO" id="GO:0046872">
    <property type="term" value="F:metal ion binding"/>
    <property type="evidence" value="ECO:0007669"/>
    <property type="project" value="UniProtKB-KW"/>
</dbReference>
<feature type="transmembrane region" description="Helical" evidence="3">
    <location>
        <begin position="94"/>
        <end position="113"/>
    </location>
</feature>
<reference evidence="5 6" key="1">
    <citation type="journal article" date="2017" name="Biosci. Biotechnol. Biochem.">
        <title>Identification and characterization of a sulfoglycosidase from Bifidobacterium bifidum implicated in mucin glycan utilization.</title>
        <authorList>
            <person name="Katoh T."/>
            <person name="Maeshibu T."/>
            <person name="Kikkawa K."/>
            <person name="Gotoh A."/>
            <person name="Tomabechi Y."/>
            <person name="Nakamura M."/>
            <person name="Liao W.-H."/>
            <person name="Yamaguchi M."/>
            <person name="Ashida H."/>
            <person name="Yamamoto K."/>
            <person name="Katayama T."/>
        </authorList>
    </citation>
    <scope>NUCLEOTIDE SEQUENCE [LARGE SCALE GENOMIC DNA]</scope>
    <source>
        <strain evidence="5 6">JCM 7004</strain>
    </source>
</reference>
<organism evidence="5 6">
    <name type="scientific">Bifidobacterium bifidum LMG 13195</name>
    <dbReference type="NCBI Taxonomy" id="1207542"/>
    <lineage>
        <taxon>Bacteria</taxon>
        <taxon>Bacillati</taxon>
        <taxon>Actinomycetota</taxon>
        <taxon>Actinomycetes</taxon>
        <taxon>Bifidobacteriales</taxon>
        <taxon>Bifidobacteriaceae</taxon>
        <taxon>Bifidobacterium</taxon>
    </lineage>
</organism>
<dbReference type="Proteomes" id="UP000262177">
    <property type="component" value="Chromosome"/>
</dbReference>
<feature type="transmembrane region" description="Helical" evidence="3">
    <location>
        <begin position="205"/>
        <end position="225"/>
    </location>
</feature>
<feature type="transmembrane region" description="Helical" evidence="3">
    <location>
        <begin position="133"/>
        <end position="152"/>
    </location>
</feature>
<keyword evidence="3" id="KW-0472">Membrane</keyword>
<name>A0A286TDA1_BIFBI</name>
<feature type="transmembrane region" description="Helical" evidence="3">
    <location>
        <begin position="12"/>
        <end position="34"/>
    </location>
</feature>
<evidence type="ECO:0000256" key="2">
    <source>
        <dbReference type="ARBA" id="ARBA00022842"/>
    </source>
</evidence>
<dbReference type="SUPFAM" id="SSF81665">
    <property type="entry name" value="Calcium ATPase, transmembrane domain M"/>
    <property type="match status" value="1"/>
</dbReference>
<keyword evidence="3" id="KW-1133">Transmembrane helix</keyword>
<feature type="transmembrane region" description="Helical" evidence="3">
    <location>
        <begin position="173"/>
        <end position="193"/>
    </location>
</feature>
<dbReference type="EMBL" id="AP018131">
    <property type="protein sequence ID" value="BBA47950.1"/>
    <property type="molecule type" value="Genomic_DNA"/>
</dbReference>
<dbReference type="Gene3D" id="1.20.1110.10">
    <property type="entry name" value="Calcium-transporting ATPase, transmembrane domain"/>
    <property type="match status" value="1"/>
</dbReference>
<protein>
    <recommendedName>
        <fullName evidence="4">Cation-transporting P-type ATPase C-terminal domain-containing protein</fullName>
    </recommendedName>
</protein>